<organism evidence="3 4">
    <name type="scientific">Prunus dulcis</name>
    <name type="common">Almond</name>
    <name type="synonym">Amygdalus dulcis</name>
    <dbReference type="NCBI Taxonomy" id="3755"/>
    <lineage>
        <taxon>Eukaryota</taxon>
        <taxon>Viridiplantae</taxon>
        <taxon>Streptophyta</taxon>
        <taxon>Embryophyta</taxon>
        <taxon>Tracheophyta</taxon>
        <taxon>Spermatophyta</taxon>
        <taxon>Magnoliopsida</taxon>
        <taxon>eudicotyledons</taxon>
        <taxon>Gunneridae</taxon>
        <taxon>Pentapetalae</taxon>
        <taxon>rosids</taxon>
        <taxon>fabids</taxon>
        <taxon>Rosales</taxon>
        <taxon>Rosaceae</taxon>
        <taxon>Amygdaloideae</taxon>
        <taxon>Amygdaleae</taxon>
        <taxon>Prunus</taxon>
    </lineage>
</organism>
<evidence type="ECO:0000256" key="1">
    <source>
        <dbReference type="SAM" id="Coils"/>
    </source>
</evidence>
<comment type="caution">
    <text evidence="3">The sequence shown here is derived from an EMBL/GenBank/DDBJ whole genome shotgun (WGS) entry which is preliminary data.</text>
</comment>
<protein>
    <submittedName>
        <fullName evidence="3">Uncharacterized protein</fullName>
    </submittedName>
</protein>
<feature type="transmembrane region" description="Helical" evidence="2">
    <location>
        <begin position="12"/>
        <end position="32"/>
    </location>
</feature>
<keyword evidence="2" id="KW-0472">Membrane</keyword>
<sequence length="133" mass="14171">MSSCEDALELLGGAAFTAVAAAALILLGNVIVVEASTSPSAFVQNVIYSTRLPSSPILTALIKENRALRYQLEKKKEKKKKKKMKREVVVRFNQGFGFNGGGGGGGKDDGATARGSLVGFWMQLFPFGSLQCL</sequence>
<dbReference type="AlphaFoldDB" id="A0AAD4YRQ7"/>
<proteinExistence type="predicted"/>
<keyword evidence="4" id="KW-1185">Reference proteome</keyword>
<evidence type="ECO:0000256" key="2">
    <source>
        <dbReference type="SAM" id="Phobius"/>
    </source>
</evidence>
<evidence type="ECO:0000313" key="3">
    <source>
        <dbReference type="EMBL" id="KAI5318263.1"/>
    </source>
</evidence>
<feature type="coiled-coil region" evidence="1">
    <location>
        <begin position="58"/>
        <end position="87"/>
    </location>
</feature>
<dbReference type="Proteomes" id="UP001054821">
    <property type="component" value="Chromosome 7"/>
</dbReference>
<keyword evidence="1" id="KW-0175">Coiled coil</keyword>
<accession>A0AAD4YRQ7</accession>
<dbReference type="EMBL" id="JAJFAZ020000007">
    <property type="protein sequence ID" value="KAI5318263.1"/>
    <property type="molecule type" value="Genomic_DNA"/>
</dbReference>
<reference evidence="3 4" key="1">
    <citation type="journal article" date="2022" name="G3 (Bethesda)">
        <title>Whole-genome sequence and methylome profiling of the almond [Prunus dulcis (Mill.) D.A. Webb] cultivar 'Nonpareil'.</title>
        <authorList>
            <person name="D'Amico-Willman K.M."/>
            <person name="Ouma W.Z."/>
            <person name="Meulia T."/>
            <person name="Sideli G.M."/>
            <person name="Gradziel T.M."/>
            <person name="Fresnedo-Ramirez J."/>
        </authorList>
    </citation>
    <scope>NUCLEOTIDE SEQUENCE [LARGE SCALE GENOMIC DNA]</scope>
    <source>
        <strain evidence="3">Clone GOH B32 T37-40</strain>
    </source>
</reference>
<evidence type="ECO:0000313" key="4">
    <source>
        <dbReference type="Proteomes" id="UP001054821"/>
    </source>
</evidence>
<name>A0AAD4YRQ7_PRUDU</name>
<gene>
    <name evidence="3" type="ORF">L3X38_037971</name>
</gene>
<keyword evidence="2" id="KW-0812">Transmembrane</keyword>
<keyword evidence="2" id="KW-1133">Transmembrane helix</keyword>